<dbReference type="AlphaFoldDB" id="A0AAN6ZTZ4"/>
<feature type="domain" description="Glycosyl hydrolase family 32 N-terminal" evidence="5">
    <location>
        <begin position="35"/>
        <end position="383"/>
    </location>
</feature>
<gene>
    <name evidence="7" type="ORF">C8A00DRAFT_18262</name>
</gene>
<dbReference type="PANTHER" id="PTHR42800">
    <property type="entry name" value="EXOINULINASE INUD (AFU_ORTHOLOGUE AFUA_5G00480)"/>
    <property type="match status" value="1"/>
</dbReference>
<reference evidence="7" key="1">
    <citation type="journal article" date="2023" name="Mol. Phylogenet. Evol.">
        <title>Genome-scale phylogeny and comparative genomics of the fungal order Sordariales.</title>
        <authorList>
            <person name="Hensen N."/>
            <person name="Bonometti L."/>
            <person name="Westerberg I."/>
            <person name="Brannstrom I.O."/>
            <person name="Guillou S."/>
            <person name="Cros-Aarteil S."/>
            <person name="Calhoun S."/>
            <person name="Haridas S."/>
            <person name="Kuo A."/>
            <person name="Mondo S."/>
            <person name="Pangilinan J."/>
            <person name="Riley R."/>
            <person name="LaButti K."/>
            <person name="Andreopoulos B."/>
            <person name="Lipzen A."/>
            <person name="Chen C."/>
            <person name="Yan M."/>
            <person name="Daum C."/>
            <person name="Ng V."/>
            <person name="Clum A."/>
            <person name="Steindorff A."/>
            <person name="Ohm R.A."/>
            <person name="Martin F."/>
            <person name="Silar P."/>
            <person name="Natvig D.O."/>
            <person name="Lalanne C."/>
            <person name="Gautier V."/>
            <person name="Ament-Velasquez S.L."/>
            <person name="Kruys A."/>
            <person name="Hutchinson M.I."/>
            <person name="Powell A.J."/>
            <person name="Barry K."/>
            <person name="Miller A.N."/>
            <person name="Grigoriev I.V."/>
            <person name="Debuchy R."/>
            <person name="Gladieux P."/>
            <person name="Hiltunen Thoren M."/>
            <person name="Johannesson H."/>
        </authorList>
    </citation>
    <scope>NUCLEOTIDE SEQUENCE</scope>
    <source>
        <strain evidence="7">CBS 538.74</strain>
    </source>
</reference>
<reference evidence="7" key="2">
    <citation type="submission" date="2023-05" db="EMBL/GenBank/DDBJ databases">
        <authorList>
            <consortium name="Lawrence Berkeley National Laboratory"/>
            <person name="Steindorff A."/>
            <person name="Hensen N."/>
            <person name="Bonometti L."/>
            <person name="Westerberg I."/>
            <person name="Brannstrom I.O."/>
            <person name="Guillou S."/>
            <person name="Cros-Aarteil S."/>
            <person name="Calhoun S."/>
            <person name="Haridas S."/>
            <person name="Kuo A."/>
            <person name="Mondo S."/>
            <person name="Pangilinan J."/>
            <person name="Riley R."/>
            <person name="Labutti K."/>
            <person name="Andreopoulos B."/>
            <person name="Lipzen A."/>
            <person name="Chen C."/>
            <person name="Yanf M."/>
            <person name="Daum C."/>
            <person name="Ng V."/>
            <person name="Clum A."/>
            <person name="Ohm R."/>
            <person name="Martin F."/>
            <person name="Silar P."/>
            <person name="Natvig D."/>
            <person name="Lalanne C."/>
            <person name="Gautier V."/>
            <person name="Ament-Velasquez S.L."/>
            <person name="Kruys A."/>
            <person name="Hutchinson M.I."/>
            <person name="Powell A.J."/>
            <person name="Barry K."/>
            <person name="Miller A.N."/>
            <person name="Grigoriev I.V."/>
            <person name="Debuchy R."/>
            <person name="Gladieux P."/>
            <person name="Thoren M.H."/>
            <person name="Johannesson H."/>
        </authorList>
    </citation>
    <scope>NUCLEOTIDE SEQUENCE</scope>
    <source>
        <strain evidence="7">CBS 538.74</strain>
    </source>
</reference>
<evidence type="ECO:0000313" key="7">
    <source>
        <dbReference type="EMBL" id="KAK4150173.1"/>
    </source>
</evidence>
<dbReference type="InterPro" id="IPR001362">
    <property type="entry name" value="Glyco_hydro_32"/>
</dbReference>
<dbReference type="InterPro" id="IPR013148">
    <property type="entry name" value="Glyco_hydro_32_N"/>
</dbReference>
<evidence type="ECO:0000259" key="6">
    <source>
        <dbReference type="Pfam" id="PF08244"/>
    </source>
</evidence>
<dbReference type="PANTHER" id="PTHR42800:SF3">
    <property type="entry name" value="GLYCOSYL HYDROLASE FAMILY 32 N-TERMINAL DOMAIN-CONTAINING PROTEIN"/>
    <property type="match status" value="1"/>
</dbReference>
<dbReference type="SUPFAM" id="SSF75005">
    <property type="entry name" value="Arabinanase/levansucrase/invertase"/>
    <property type="match status" value="1"/>
</dbReference>
<dbReference type="Pfam" id="PF08244">
    <property type="entry name" value="Glyco_hydro_32C"/>
    <property type="match status" value="1"/>
</dbReference>
<keyword evidence="2 4" id="KW-0378">Hydrolase</keyword>
<proteinExistence type="inferred from homology"/>
<evidence type="ECO:0000256" key="4">
    <source>
        <dbReference type="RuleBase" id="RU362110"/>
    </source>
</evidence>
<dbReference type="InterPro" id="IPR013189">
    <property type="entry name" value="Glyco_hydro_32_C"/>
</dbReference>
<name>A0AAN6ZTZ4_9PEZI</name>
<evidence type="ECO:0000256" key="2">
    <source>
        <dbReference type="ARBA" id="ARBA00022801"/>
    </source>
</evidence>
<evidence type="ECO:0000259" key="5">
    <source>
        <dbReference type="Pfam" id="PF00251"/>
    </source>
</evidence>
<keyword evidence="3 4" id="KW-0326">Glycosidase</keyword>
<dbReference type="SMART" id="SM00640">
    <property type="entry name" value="Glyco_32"/>
    <property type="match status" value="1"/>
</dbReference>
<protein>
    <submittedName>
        <fullName evidence="7">Glycosyl hydrolase</fullName>
    </submittedName>
</protein>
<dbReference type="InterPro" id="IPR023296">
    <property type="entry name" value="Glyco_hydro_beta-prop_sf"/>
</dbReference>
<comment type="caution">
    <text evidence="7">The sequence shown here is derived from an EMBL/GenBank/DDBJ whole genome shotgun (WGS) entry which is preliminary data.</text>
</comment>
<feature type="domain" description="Glycosyl hydrolase family 32 C-terminal" evidence="6">
    <location>
        <begin position="466"/>
        <end position="607"/>
    </location>
</feature>
<evidence type="ECO:0000256" key="3">
    <source>
        <dbReference type="ARBA" id="ARBA00023295"/>
    </source>
</evidence>
<organism evidence="7 8">
    <name type="scientific">Chaetomidium leptoderma</name>
    <dbReference type="NCBI Taxonomy" id="669021"/>
    <lineage>
        <taxon>Eukaryota</taxon>
        <taxon>Fungi</taxon>
        <taxon>Dikarya</taxon>
        <taxon>Ascomycota</taxon>
        <taxon>Pezizomycotina</taxon>
        <taxon>Sordariomycetes</taxon>
        <taxon>Sordariomycetidae</taxon>
        <taxon>Sordariales</taxon>
        <taxon>Chaetomiaceae</taxon>
        <taxon>Chaetomidium</taxon>
    </lineage>
</organism>
<keyword evidence="8" id="KW-1185">Reference proteome</keyword>
<sequence>MAVVDSILLPKDRGTRPGLTEDKRKHRDKWRPAFHVTAPRGWLNDPCAPGYDAVHDVYHLGFQWNPKSTEWGDISWGCALSRDMVSWAISETPTLVPTAKHDPCGVFTGCMSPRSVEPGSITAFYTSVSHLPLHHTLPYKRGSEALHMATSTDSGRTWCRSARNPVLPGPPAHLDVTGWRDPYVAPWPSLSAELGNPLETLYGVVSGGIKGHGPAVFLYQVDHDDRMATWNFISSLVSRLPTTTQPSVDFGKNWEVVNFISLPGSDPSDMHDFLILGAEGRLPDATSDPGGGHTQFKVDHAQMWMCGKLGRRNDQAAAVTMDYQYGGRLDHGAYYAGNSFWDPKIKRQVIIGWLVEEDLPAELRRHQGWSGMLSLPRVLHVQTMRSVIGTVSSRSLDSITSIGLEREYCDAKAVVACGESMATYTVTTLCATPDERLASLRSGARILSSEDFGRGSGLSLAHGPIAWEMDMAFDIGASVNRVGFVIHHHPHDTKKRSRTTILFDRQAEALTIVRRESTSARGVNVSDEAAPHPLFVFGKPQGQLRRQEHLSLRIFFDASALEVFANDRTALSTRIYSDTGKCFGITPFVERGGSEPEDGGLVRCTYWDLSSPSSSRL</sequence>
<evidence type="ECO:0000256" key="1">
    <source>
        <dbReference type="ARBA" id="ARBA00009902"/>
    </source>
</evidence>
<dbReference type="Gene3D" id="2.60.120.560">
    <property type="entry name" value="Exo-inulinase, domain 1"/>
    <property type="match status" value="1"/>
</dbReference>
<dbReference type="Pfam" id="PF00251">
    <property type="entry name" value="Glyco_hydro_32N"/>
    <property type="match status" value="1"/>
</dbReference>
<dbReference type="CDD" id="cd18621">
    <property type="entry name" value="GH32_XdINV-like"/>
    <property type="match status" value="1"/>
</dbReference>
<accession>A0AAN6ZTZ4</accession>
<dbReference type="InterPro" id="IPR013320">
    <property type="entry name" value="ConA-like_dom_sf"/>
</dbReference>
<dbReference type="SUPFAM" id="SSF49899">
    <property type="entry name" value="Concanavalin A-like lectins/glucanases"/>
    <property type="match status" value="1"/>
</dbReference>
<dbReference type="GO" id="GO:0004575">
    <property type="term" value="F:sucrose alpha-glucosidase activity"/>
    <property type="evidence" value="ECO:0007669"/>
    <property type="project" value="TreeGrafter"/>
</dbReference>
<dbReference type="EMBL" id="MU857091">
    <property type="protein sequence ID" value="KAK4150173.1"/>
    <property type="molecule type" value="Genomic_DNA"/>
</dbReference>
<dbReference type="GO" id="GO:0005737">
    <property type="term" value="C:cytoplasm"/>
    <property type="evidence" value="ECO:0007669"/>
    <property type="project" value="TreeGrafter"/>
</dbReference>
<dbReference type="Proteomes" id="UP001302745">
    <property type="component" value="Unassembled WGS sequence"/>
</dbReference>
<evidence type="ECO:0000313" key="8">
    <source>
        <dbReference type="Proteomes" id="UP001302745"/>
    </source>
</evidence>
<comment type="similarity">
    <text evidence="1 4">Belongs to the glycosyl hydrolase 32 family.</text>
</comment>
<dbReference type="Gene3D" id="2.115.10.20">
    <property type="entry name" value="Glycosyl hydrolase domain, family 43"/>
    <property type="match status" value="1"/>
</dbReference>
<dbReference type="GO" id="GO:0005987">
    <property type="term" value="P:sucrose catabolic process"/>
    <property type="evidence" value="ECO:0007669"/>
    <property type="project" value="TreeGrafter"/>
</dbReference>